<comment type="caution">
    <text evidence="3">The sequence shown here is derived from an EMBL/GenBank/DDBJ whole genome shotgun (WGS) entry which is preliminary data.</text>
</comment>
<dbReference type="EMBL" id="BQNB010015037">
    <property type="protein sequence ID" value="GJT35280.1"/>
    <property type="molecule type" value="Genomic_DNA"/>
</dbReference>
<dbReference type="InterPro" id="IPR005162">
    <property type="entry name" value="Retrotrans_gag_dom"/>
</dbReference>
<keyword evidence="3" id="KW-0808">Transferase</keyword>
<keyword evidence="4" id="KW-1185">Reference proteome</keyword>
<reference evidence="3" key="2">
    <citation type="submission" date="2022-01" db="EMBL/GenBank/DDBJ databases">
        <authorList>
            <person name="Yamashiro T."/>
            <person name="Shiraishi A."/>
            <person name="Satake H."/>
            <person name="Nakayama K."/>
        </authorList>
    </citation>
    <scope>NUCLEOTIDE SEQUENCE</scope>
</reference>
<keyword evidence="3" id="KW-0695">RNA-directed DNA polymerase</keyword>
<feature type="compositionally biased region" description="Basic residues" evidence="1">
    <location>
        <begin position="63"/>
        <end position="74"/>
    </location>
</feature>
<name>A0ABQ5D7L5_9ASTR</name>
<reference evidence="3" key="1">
    <citation type="journal article" date="2022" name="Int. J. Mol. Sci.">
        <title>Draft Genome of Tanacetum Coccineum: Genomic Comparison of Closely Related Tanacetum-Family Plants.</title>
        <authorList>
            <person name="Yamashiro T."/>
            <person name="Shiraishi A."/>
            <person name="Nakayama K."/>
            <person name="Satake H."/>
        </authorList>
    </citation>
    <scope>NUCLEOTIDE SEQUENCE</scope>
</reference>
<feature type="compositionally biased region" description="Basic and acidic residues" evidence="1">
    <location>
        <begin position="49"/>
        <end position="62"/>
    </location>
</feature>
<accession>A0ABQ5D7L5</accession>
<dbReference type="Pfam" id="PF03732">
    <property type="entry name" value="Retrotrans_gag"/>
    <property type="match status" value="1"/>
</dbReference>
<protein>
    <submittedName>
        <fullName evidence="3">Reverse transcriptase domain-containing protein</fullName>
    </submittedName>
</protein>
<dbReference type="Proteomes" id="UP001151760">
    <property type="component" value="Unassembled WGS sequence"/>
</dbReference>
<organism evidence="3 4">
    <name type="scientific">Tanacetum coccineum</name>
    <dbReference type="NCBI Taxonomy" id="301880"/>
    <lineage>
        <taxon>Eukaryota</taxon>
        <taxon>Viridiplantae</taxon>
        <taxon>Streptophyta</taxon>
        <taxon>Embryophyta</taxon>
        <taxon>Tracheophyta</taxon>
        <taxon>Spermatophyta</taxon>
        <taxon>Magnoliopsida</taxon>
        <taxon>eudicotyledons</taxon>
        <taxon>Gunneridae</taxon>
        <taxon>Pentapetalae</taxon>
        <taxon>asterids</taxon>
        <taxon>campanulids</taxon>
        <taxon>Asterales</taxon>
        <taxon>Asteraceae</taxon>
        <taxon>Asteroideae</taxon>
        <taxon>Anthemideae</taxon>
        <taxon>Anthemidinae</taxon>
        <taxon>Tanacetum</taxon>
    </lineage>
</organism>
<keyword evidence="3" id="KW-0548">Nucleotidyltransferase</keyword>
<sequence>MLPVEDFEKEDGRLVNQRKKCFAEERAKARKKLNLLFYNDLKLQRLNTEEKGGKVKEEEPVKRVGKRKKQKARKGISIDKNPQGDSEIDKEESIEAMNPYFLLILKINILFIGFGAMLKDFPREDLIELYRLVMQNYGTNRPEDAMQEYCYGVISGLYTVMSASDESTVTYIEVSSPFEGLSNIGSPGVVGPEHKDEVIRRMMIMNDLTSKADMNDEEEEEHPTPADSTAVALLAADQAPSAEETEPFETDKFAATPPPHPAYCVTARISIPAPVPTPVWSDAEIAFTPLPLIPSPSLPLSPPLPVSAPPPASPIRLLGYQAAMIWLRAEAPSTSLSLLLPYTYHLTPPSGTPSPLPIPAFTSSPPLLLPSTSSREDRPEVTLPPRKRLGIALGPTYEVGESSSVVAARLARGLRVDYGFVATMDREIRRDLERDVGYGIIDTWDDMVEDLQGTPVVTEVVEINQRMAEFETRVRQDTNGVYTRLDDEQTERQLLAGRLNMLFRDRRAHVMSLRTTVLAQQSVITELQAADRRRQAAIIEMLAAYRRRQKQFTKALKLIKRLQTQMIEFERQHGPAKGPAQPDAPEEAGTVGNDIAYAMTWTELKKKMTDKYCPRIKIKKLEVERWELKVKGTDVIGYNQRFQELALLCGRMFPEESDKIKKYVGGLPDMIHRSVVASKPKTMQEAI</sequence>
<evidence type="ECO:0000313" key="3">
    <source>
        <dbReference type="EMBL" id="GJT35280.1"/>
    </source>
</evidence>
<evidence type="ECO:0000256" key="1">
    <source>
        <dbReference type="SAM" id="MobiDB-lite"/>
    </source>
</evidence>
<feature type="region of interest" description="Disordered" evidence="1">
    <location>
        <begin position="49"/>
        <end position="90"/>
    </location>
</feature>
<gene>
    <name evidence="3" type="ORF">Tco_0925699</name>
</gene>
<evidence type="ECO:0000313" key="4">
    <source>
        <dbReference type="Proteomes" id="UP001151760"/>
    </source>
</evidence>
<feature type="domain" description="Retrotransposon gag" evidence="2">
    <location>
        <begin position="594"/>
        <end position="668"/>
    </location>
</feature>
<dbReference type="GO" id="GO:0003964">
    <property type="term" value="F:RNA-directed DNA polymerase activity"/>
    <property type="evidence" value="ECO:0007669"/>
    <property type="project" value="UniProtKB-KW"/>
</dbReference>
<evidence type="ECO:0000259" key="2">
    <source>
        <dbReference type="Pfam" id="PF03732"/>
    </source>
</evidence>
<proteinExistence type="predicted"/>